<reference evidence="8 9" key="1">
    <citation type="submission" date="2015-04" db="EMBL/GenBank/DDBJ databases">
        <authorList>
            <person name="Syromyatnikov M.Y."/>
            <person name="Popov V.N."/>
        </authorList>
    </citation>
    <scope>NUCLEOTIDE SEQUENCE [LARGE SCALE GENOMIC DNA]</scope>
</reference>
<dbReference type="Gene3D" id="3.60.21.60">
    <property type="match status" value="2"/>
</dbReference>
<evidence type="ECO:0000259" key="7">
    <source>
        <dbReference type="Pfam" id="PF22062"/>
    </source>
</evidence>
<evidence type="ECO:0000259" key="6">
    <source>
        <dbReference type="Pfam" id="PF04042"/>
    </source>
</evidence>
<dbReference type="InterPro" id="IPR007185">
    <property type="entry name" value="DNA_pol_a/d/e_bsu"/>
</dbReference>
<keyword evidence="9" id="KW-1185">Reference proteome</keyword>
<proteinExistence type="inferred from homology"/>
<name>A0A1J1I6Q7_9DIPT</name>
<dbReference type="AlphaFoldDB" id="A0A1J1I6Q7"/>
<evidence type="ECO:0000256" key="5">
    <source>
        <dbReference type="ARBA" id="ARBA00023242"/>
    </source>
</evidence>
<accession>A0A1J1I6Q7</accession>
<dbReference type="GO" id="GO:0003677">
    <property type="term" value="F:DNA binding"/>
    <property type="evidence" value="ECO:0007669"/>
    <property type="project" value="InterPro"/>
</dbReference>
<dbReference type="InterPro" id="IPR054300">
    <property type="entry name" value="OB_DPOA2"/>
</dbReference>
<keyword evidence="4" id="KW-0235">DNA replication</keyword>
<evidence type="ECO:0000313" key="8">
    <source>
        <dbReference type="EMBL" id="CRK94630.1"/>
    </source>
</evidence>
<dbReference type="Proteomes" id="UP000183832">
    <property type="component" value="Unassembled WGS sequence"/>
</dbReference>
<keyword evidence="5" id="KW-0539">Nucleus</keyword>
<evidence type="ECO:0000313" key="9">
    <source>
        <dbReference type="Proteomes" id="UP000183832"/>
    </source>
</evidence>
<comment type="subcellular location">
    <subcellularLocation>
        <location evidence="1">Nucleus</location>
    </subcellularLocation>
</comment>
<dbReference type="GO" id="GO:0005658">
    <property type="term" value="C:alpha DNA polymerase:primase complex"/>
    <property type="evidence" value="ECO:0007669"/>
    <property type="project" value="TreeGrafter"/>
</dbReference>
<organism evidence="8 9">
    <name type="scientific">Clunio marinus</name>
    <dbReference type="NCBI Taxonomy" id="568069"/>
    <lineage>
        <taxon>Eukaryota</taxon>
        <taxon>Metazoa</taxon>
        <taxon>Ecdysozoa</taxon>
        <taxon>Arthropoda</taxon>
        <taxon>Hexapoda</taxon>
        <taxon>Insecta</taxon>
        <taxon>Pterygota</taxon>
        <taxon>Neoptera</taxon>
        <taxon>Endopterygota</taxon>
        <taxon>Diptera</taxon>
        <taxon>Nematocera</taxon>
        <taxon>Chironomoidea</taxon>
        <taxon>Chironomidae</taxon>
        <taxon>Clunio</taxon>
    </lineage>
</organism>
<dbReference type="GO" id="GO:0006270">
    <property type="term" value="P:DNA replication initiation"/>
    <property type="evidence" value="ECO:0007669"/>
    <property type="project" value="TreeGrafter"/>
</dbReference>
<evidence type="ECO:0000256" key="4">
    <source>
        <dbReference type="ARBA" id="ARBA00022705"/>
    </source>
</evidence>
<dbReference type="Pfam" id="PF22062">
    <property type="entry name" value="OB_DPOA2"/>
    <property type="match status" value="1"/>
</dbReference>
<dbReference type="EMBL" id="CVRI01000039">
    <property type="protein sequence ID" value="CRK94630.1"/>
    <property type="molecule type" value="Genomic_DNA"/>
</dbReference>
<dbReference type="OrthoDB" id="336885at2759"/>
<feature type="domain" description="DNA polymerase alpha subunit B OB" evidence="7">
    <location>
        <begin position="184"/>
        <end position="277"/>
    </location>
</feature>
<dbReference type="InterPro" id="IPR016722">
    <property type="entry name" value="DNA_pol_alpha_bsu"/>
</dbReference>
<protein>
    <recommendedName>
        <fullName evidence="3">DNA polymerase alpha subunit B</fullName>
    </recommendedName>
</protein>
<dbReference type="Pfam" id="PF04042">
    <property type="entry name" value="DNA_pol_E_B"/>
    <property type="match status" value="1"/>
</dbReference>
<evidence type="ECO:0000256" key="1">
    <source>
        <dbReference type="ARBA" id="ARBA00004123"/>
    </source>
</evidence>
<dbReference type="STRING" id="568069.A0A1J1I6Q7"/>
<dbReference type="PANTHER" id="PTHR23061">
    <property type="entry name" value="DNA POLYMERASE 2 ALPHA 70 KDA SUBUNIT"/>
    <property type="match status" value="1"/>
</dbReference>
<dbReference type="PANTHER" id="PTHR23061:SF12">
    <property type="entry name" value="DNA POLYMERASE ALPHA SUBUNIT B"/>
    <property type="match status" value="1"/>
</dbReference>
<evidence type="ECO:0000256" key="2">
    <source>
        <dbReference type="ARBA" id="ARBA00007299"/>
    </source>
</evidence>
<sequence length="544" mass="60824">MAFSISHLEGAEPTIQYLIDMENKEYKNQIRAGVKPKQSSKPSALKVYNHDSDDEENDLLGAYVCITPKNDKKAASKLQHRTPDVTKTTTTFTPDSYSPLTTTKRSRVAESVKSGNVVYTFGNFMASANESRDHQQVTVKIAELKDGTQWINKDSKYMMISAQDDGQLISERIFNIGKEITKKILSAEGKTEELMLSHCDVMSHETVRCLGRIFCGGRGDKLDQKSAYFIGFDENKLRIVQLDFSKLKPSVQVFPGEVCIISGTNPRGKIFYVTEIHSERMLENSSPSTSLTSPLHLMIASGPFTADDNLLFEYLEKLLVNCQNNQPDVLILTGAFLPMKSQLIFDVATELDEHFQKILAGISERVGENTKVVIVSSSDDINSSACFPTHPYKVNKIRPFPNIFMAPDPSIIDINGVQIGITSVDITQQLADAEFCVNAGADKTRRYINYLFHQMSFYPLFPPKIPTDIRLLHENGAINKIPNILVVPSDMKFYMRDFNNCLCVNPGRVMKDGLEGTIARLVIKPTDESTKAANSWISGQIIYI</sequence>
<comment type="similarity">
    <text evidence="2">Belongs to the DNA polymerase alpha subunit B family.</text>
</comment>
<evidence type="ECO:0000256" key="3">
    <source>
        <dbReference type="ARBA" id="ARBA00018596"/>
    </source>
</evidence>
<gene>
    <name evidence="8" type="ORF">CLUMA_CG008130</name>
</gene>
<dbReference type="PIRSF" id="PIRSF018300">
    <property type="entry name" value="DNA_pol_alph_2"/>
    <property type="match status" value="1"/>
</dbReference>
<feature type="domain" description="DNA polymerase alpha/delta/epsilon subunit B" evidence="6">
    <location>
        <begin position="298"/>
        <end position="492"/>
    </location>
</feature>